<gene>
    <name evidence="1" type="ORF">GIS00_04665</name>
</gene>
<keyword evidence="2" id="KW-1185">Reference proteome</keyword>
<dbReference type="PIRSF" id="PIRSF033535">
    <property type="entry name" value="UCP033535_plp"/>
    <property type="match status" value="1"/>
</dbReference>
<dbReference type="EMBL" id="WLYK01000001">
    <property type="protein sequence ID" value="MTD13239.1"/>
    <property type="molecule type" value="Genomic_DNA"/>
</dbReference>
<dbReference type="SUPFAM" id="SSF141318">
    <property type="entry name" value="TM0957-like"/>
    <property type="match status" value="1"/>
</dbReference>
<dbReference type="Pfam" id="PF10054">
    <property type="entry name" value="DUF2291"/>
    <property type="match status" value="1"/>
</dbReference>
<protein>
    <submittedName>
        <fullName evidence="1">DUF2291 family protein</fullName>
    </submittedName>
</protein>
<dbReference type="AlphaFoldDB" id="A0A7K1FIG2"/>
<accession>A0A7K1FIG2</accession>
<dbReference type="Proteomes" id="UP000460221">
    <property type="component" value="Unassembled WGS sequence"/>
</dbReference>
<reference evidence="1 2" key="1">
    <citation type="submission" date="2019-11" db="EMBL/GenBank/DDBJ databases">
        <authorList>
            <person name="Jiang L.-Q."/>
        </authorList>
    </citation>
    <scope>NUCLEOTIDE SEQUENCE [LARGE SCALE GENOMIC DNA]</scope>
    <source>
        <strain evidence="1 2">YIM 132087</strain>
    </source>
</reference>
<dbReference type="InterPro" id="IPR036215">
    <property type="entry name" value="TM0957-like_sf"/>
</dbReference>
<sequence>MAGPGCGEPGPREPIDWVTPALHDCRVFNQCRLAIHSPRRVAAILLLALVALTGCSVPGLWHYEAEGSGTGAGGTGAFDAAAYVDGIWADKVLPTVSEKAVDAAVLLPALVADKDAAVEQYGVKSAATGGSPSFLVKGSGPVTGVDTENPNGPITVKIGDTELQVVTGPVIIGTALRDAVGFINFSDFVNQIDYQNVGTQLNNKVKTEVVPAVKDQDLTGKTLTFEGAFTLLSPTSIQVVPTKLTVS</sequence>
<proteinExistence type="predicted"/>
<evidence type="ECO:0000313" key="2">
    <source>
        <dbReference type="Proteomes" id="UP000460221"/>
    </source>
</evidence>
<name>A0A7K1FIG2_9ACTN</name>
<organism evidence="1 2">
    <name type="scientific">Nakamurella alba</name>
    <dbReference type="NCBI Taxonomy" id="2665158"/>
    <lineage>
        <taxon>Bacteria</taxon>
        <taxon>Bacillati</taxon>
        <taxon>Actinomycetota</taxon>
        <taxon>Actinomycetes</taxon>
        <taxon>Nakamurellales</taxon>
        <taxon>Nakamurellaceae</taxon>
        <taxon>Nakamurella</taxon>
    </lineage>
</organism>
<evidence type="ECO:0000313" key="1">
    <source>
        <dbReference type="EMBL" id="MTD13239.1"/>
    </source>
</evidence>
<comment type="caution">
    <text evidence="1">The sequence shown here is derived from an EMBL/GenBank/DDBJ whole genome shotgun (WGS) entry which is preliminary data.</text>
</comment>
<dbReference type="Gene3D" id="1.10.10.1260">
    <property type="entry name" value="Envelope glycoprotein gp160, DUF2291, helical domain"/>
    <property type="match status" value="1"/>
</dbReference>
<dbReference type="InterPro" id="IPR014582">
    <property type="entry name" value="UCP033535_lipo"/>
</dbReference>
<dbReference type="Gene3D" id="2.40.50.420">
    <property type="entry name" value="Envelope glycoprotein gp160, DUF2291, alpha/beta domain"/>
    <property type="match status" value="1"/>
</dbReference>